<dbReference type="AlphaFoldDB" id="A0A6I8LUQ4"/>
<evidence type="ECO:0000256" key="1">
    <source>
        <dbReference type="ARBA" id="ARBA00022679"/>
    </source>
</evidence>
<dbReference type="EMBL" id="CABVGP010000002">
    <property type="protein sequence ID" value="VVJ20870.1"/>
    <property type="molecule type" value="Genomic_DNA"/>
</dbReference>
<evidence type="ECO:0000313" key="2">
    <source>
        <dbReference type="EMBL" id="VVJ20870.1"/>
    </source>
</evidence>
<reference evidence="2 3" key="1">
    <citation type="submission" date="2019-09" db="EMBL/GenBank/DDBJ databases">
        <authorList>
            <person name="Leyn A S."/>
        </authorList>
    </citation>
    <scope>NUCLEOTIDE SEQUENCE [LARGE SCALE GENOMIC DNA]</scope>
    <source>
        <strain evidence="2">AA231_1</strain>
    </source>
</reference>
<dbReference type="Proteomes" id="UP000399805">
    <property type="component" value="Unassembled WGS sequence"/>
</dbReference>
<gene>
    <name evidence="2" type="ORF">AA23TX_05891</name>
</gene>
<evidence type="ECO:0000313" key="3">
    <source>
        <dbReference type="Proteomes" id="UP000399805"/>
    </source>
</evidence>
<accession>A0A6I8LUQ4</accession>
<keyword evidence="1" id="KW-0808">Transferase</keyword>
<keyword evidence="3" id="KW-1185">Reference proteome</keyword>
<proteinExistence type="predicted"/>
<organism evidence="2 3">
    <name type="scientific">Amycolatopsis camponoti</name>
    <dbReference type="NCBI Taxonomy" id="2606593"/>
    <lineage>
        <taxon>Bacteria</taxon>
        <taxon>Bacillati</taxon>
        <taxon>Actinomycetota</taxon>
        <taxon>Actinomycetes</taxon>
        <taxon>Pseudonocardiales</taxon>
        <taxon>Pseudonocardiaceae</taxon>
        <taxon>Amycolatopsis</taxon>
    </lineage>
</organism>
<dbReference type="GO" id="GO:0016740">
    <property type="term" value="F:transferase activity"/>
    <property type="evidence" value="ECO:0007669"/>
    <property type="project" value="UniProtKB-KW"/>
</dbReference>
<dbReference type="SFLD" id="SFLDS00036">
    <property type="entry name" value="Aromatic_Prenyltransferase"/>
    <property type="match status" value="1"/>
</dbReference>
<evidence type="ECO:0008006" key="4">
    <source>
        <dbReference type="Google" id="ProtNLM"/>
    </source>
</evidence>
<protein>
    <recommendedName>
        <fullName evidence="4">Tryptophan dimethylallyltransferase</fullName>
    </recommendedName>
</protein>
<dbReference type="InterPro" id="IPR033964">
    <property type="entry name" value="ABBA"/>
</dbReference>
<sequence length="359" mass="39895">MTIHVPKFPEYIRENYPAQGRLFGDFLCGLWATACEALEIPVAQSVRTTRMLRALLPPWSHERIGTVPAEPSYVADDGFPAEMSVNWSGRHPELRVLFDSLGHDTGPPAESGFRRLQGVHEVFTPRGGRPSPAPLWHSIAWRPPSRIFHKTYFGLYPWPHAQREAAVAEAMARLGMADAWDATRRAVETIEGTREIEFFAVDLADEDEARVKVYYRNHGAGLAEVNRVASVALRHDADDARAAYRTLAGDREDAGEAALSCFAFRSGRDRAAESTTYLRLPDLAASDEEAVERTAALLHREGVDPGRFRLLTAALAPGPLATTHVLELVSYRTAGRRGDVTTYFRFPVYDRSLTPVDLA</sequence>
<name>A0A6I8LUQ4_9PSEU</name>